<dbReference type="InterPro" id="IPR003784">
    <property type="entry name" value="BioY"/>
</dbReference>
<evidence type="ECO:0000313" key="10">
    <source>
        <dbReference type="EMBL" id="MDQ0455064.1"/>
    </source>
</evidence>
<dbReference type="PANTHER" id="PTHR34295">
    <property type="entry name" value="BIOTIN TRANSPORTER BIOY"/>
    <property type="match status" value="1"/>
</dbReference>
<keyword evidence="4 8" id="KW-1003">Cell membrane</keyword>
<evidence type="ECO:0000256" key="2">
    <source>
        <dbReference type="ARBA" id="ARBA00010692"/>
    </source>
</evidence>
<evidence type="ECO:0000256" key="3">
    <source>
        <dbReference type="ARBA" id="ARBA00022448"/>
    </source>
</evidence>
<dbReference type="EMBL" id="JAUSWH010000003">
    <property type="protein sequence ID" value="MDQ0455064.1"/>
    <property type="molecule type" value="Genomic_DNA"/>
</dbReference>
<proteinExistence type="inferred from homology"/>
<dbReference type="Proteomes" id="UP001235269">
    <property type="component" value="Unassembled WGS sequence"/>
</dbReference>
<feature type="transmembrane region" description="Helical" evidence="9">
    <location>
        <begin position="165"/>
        <end position="185"/>
    </location>
</feature>
<keyword evidence="7 8" id="KW-0472">Membrane</keyword>
<evidence type="ECO:0000256" key="4">
    <source>
        <dbReference type="ARBA" id="ARBA00022475"/>
    </source>
</evidence>
<feature type="transmembrane region" description="Helical" evidence="9">
    <location>
        <begin position="57"/>
        <end position="76"/>
    </location>
</feature>
<evidence type="ECO:0000256" key="7">
    <source>
        <dbReference type="ARBA" id="ARBA00023136"/>
    </source>
</evidence>
<evidence type="ECO:0000313" key="11">
    <source>
        <dbReference type="Proteomes" id="UP001235269"/>
    </source>
</evidence>
<dbReference type="Gene3D" id="1.10.1760.20">
    <property type="match status" value="1"/>
</dbReference>
<feature type="transmembrane region" description="Helical" evidence="9">
    <location>
        <begin position="82"/>
        <end position="108"/>
    </location>
</feature>
<reference evidence="10 11" key="1">
    <citation type="submission" date="2023-07" db="EMBL/GenBank/DDBJ databases">
        <title>Genomic Encyclopedia of Type Strains, Phase IV (KMG-IV): sequencing the most valuable type-strain genomes for metagenomic binning, comparative biology and taxonomic classification.</title>
        <authorList>
            <person name="Goeker M."/>
        </authorList>
    </citation>
    <scope>NUCLEOTIDE SEQUENCE [LARGE SCALE GENOMIC DNA]</scope>
    <source>
        <strain evidence="10 11">DSM 100301</strain>
    </source>
</reference>
<keyword evidence="5 9" id="KW-0812">Transmembrane</keyword>
<name>A0ABU0ICV0_9HYPH</name>
<evidence type="ECO:0000256" key="1">
    <source>
        <dbReference type="ARBA" id="ARBA00004651"/>
    </source>
</evidence>
<dbReference type="PIRSF" id="PIRSF016661">
    <property type="entry name" value="BioY"/>
    <property type="match status" value="1"/>
</dbReference>
<gene>
    <name evidence="10" type="ORF">QO005_001394</name>
</gene>
<comment type="caution">
    <text evidence="10">The sequence shown here is derived from an EMBL/GenBank/DDBJ whole genome shotgun (WGS) entry which is preliminary data.</text>
</comment>
<feature type="transmembrane region" description="Helical" evidence="9">
    <location>
        <begin position="120"/>
        <end position="145"/>
    </location>
</feature>
<protein>
    <recommendedName>
        <fullName evidence="8">Biotin transporter</fullName>
    </recommendedName>
</protein>
<accession>A0ABU0ICV0</accession>
<evidence type="ECO:0000256" key="5">
    <source>
        <dbReference type="ARBA" id="ARBA00022692"/>
    </source>
</evidence>
<dbReference type="PANTHER" id="PTHR34295:SF4">
    <property type="entry name" value="BIOTIN TRANSPORTER BIOY-RELATED"/>
    <property type="match status" value="1"/>
</dbReference>
<comment type="similarity">
    <text evidence="2 8">Belongs to the BioY family.</text>
</comment>
<evidence type="ECO:0000256" key="6">
    <source>
        <dbReference type="ARBA" id="ARBA00022989"/>
    </source>
</evidence>
<dbReference type="Pfam" id="PF02632">
    <property type="entry name" value="BioY"/>
    <property type="match status" value="1"/>
</dbReference>
<comment type="subcellular location">
    <subcellularLocation>
        <location evidence="1 8">Cell membrane</location>
        <topology evidence="1 8">Multi-pass membrane protein</topology>
    </subcellularLocation>
</comment>
<keyword evidence="11" id="KW-1185">Reference proteome</keyword>
<keyword evidence="3 8" id="KW-0813">Transport</keyword>
<sequence>MTMQTRDLVLIALFAAIIAALGLVPAIPLAFIPAPITAQTLGVMLAGVVLGGKRGGLAGALFLLLVAIGLPILPGGRGGLSVFFGATGGFLLSWPVGAFVSGLVAERFAVRGLGAVPQTLGFFLAATVGGVGVVYLIGVPFLAVVAGMGLPKAFLGSLAFIPGDLLKAAIAALAGRAVMVGYPLMGRRTA</sequence>
<organism evidence="10 11">
    <name type="scientific">Rhizobium paknamense</name>
    <dbReference type="NCBI Taxonomy" id="1206817"/>
    <lineage>
        <taxon>Bacteria</taxon>
        <taxon>Pseudomonadati</taxon>
        <taxon>Pseudomonadota</taxon>
        <taxon>Alphaproteobacteria</taxon>
        <taxon>Hyphomicrobiales</taxon>
        <taxon>Rhizobiaceae</taxon>
        <taxon>Rhizobium/Agrobacterium group</taxon>
        <taxon>Rhizobium</taxon>
    </lineage>
</organism>
<evidence type="ECO:0000256" key="8">
    <source>
        <dbReference type="PIRNR" id="PIRNR016661"/>
    </source>
</evidence>
<keyword evidence="6 9" id="KW-1133">Transmembrane helix</keyword>
<feature type="transmembrane region" description="Helical" evidence="9">
    <location>
        <begin position="32"/>
        <end position="50"/>
    </location>
</feature>
<evidence type="ECO:0000256" key="9">
    <source>
        <dbReference type="SAM" id="Phobius"/>
    </source>
</evidence>